<dbReference type="STRING" id="204669.Acid345_4670"/>
<feature type="transmembrane region" description="Helical" evidence="6">
    <location>
        <begin position="130"/>
        <end position="155"/>
    </location>
</feature>
<feature type="transmembrane region" description="Helical" evidence="6">
    <location>
        <begin position="89"/>
        <end position="109"/>
    </location>
</feature>
<evidence type="ECO:0000256" key="1">
    <source>
        <dbReference type="ARBA" id="ARBA00004651"/>
    </source>
</evidence>
<keyword evidence="5 6" id="KW-0472">Membrane</keyword>
<dbReference type="eggNOG" id="COG1295">
    <property type="taxonomic scope" value="Bacteria"/>
</dbReference>
<protein>
    <submittedName>
        <fullName evidence="7">Ribonuclease BN, putative</fullName>
    </submittedName>
</protein>
<evidence type="ECO:0000313" key="8">
    <source>
        <dbReference type="Proteomes" id="UP000002432"/>
    </source>
</evidence>
<dbReference type="PIRSF" id="PIRSF035875">
    <property type="entry name" value="RNase_BN"/>
    <property type="match status" value="1"/>
</dbReference>
<sequence>MRDFLDHLRRALWRAFQHDAFAVAKGAAYSAILTLFPAVLVVASTLTLSHTTAAFVREISYAVGRILPEGTASAVQEYFEGEHPIPMKFLITTAILTLWTATGVMISWMEGFRNAYQLQKTWGLIQERMVAISLVLMAGGPMAFASFLVAFGLQIENWMIFHAGRELGMYILLMWSLVRWLIATVTSIAVIALIYHNGVPRTQPWHRVLPGAVLATAMWFGSTVLFGWYIRNFAHYDVIYGSVGTAIALLIWLYLISMVVLVGAEFNALRNPRFLFGAHSELKATEVPVEEPAKRK</sequence>
<dbReference type="OrthoDB" id="3209118at2"/>
<evidence type="ECO:0000256" key="3">
    <source>
        <dbReference type="ARBA" id="ARBA00022692"/>
    </source>
</evidence>
<dbReference type="HOGENOM" id="CLU_045539_4_2_0"/>
<dbReference type="AlphaFoldDB" id="Q1IHI0"/>
<comment type="subcellular location">
    <subcellularLocation>
        <location evidence="1">Cell membrane</location>
        <topology evidence="1">Multi-pass membrane protein</topology>
    </subcellularLocation>
</comment>
<dbReference type="EnsemblBacteria" id="ABF43670">
    <property type="protein sequence ID" value="ABF43670"/>
    <property type="gene ID" value="Acid345_4670"/>
</dbReference>
<dbReference type="InterPro" id="IPR017039">
    <property type="entry name" value="Virul_fac_BrkB"/>
</dbReference>
<accession>Q1IHI0</accession>
<dbReference type="Proteomes" id="UP000002432">
    <property type="component" value="Chromosome"/>
</dbReference>
<evidence type="ECO:0000256" key="5">
    <source>
        <dbReference type="ARBA" id="ARBA00023136"/>
    </source>
</evidence>
<reference evidence="7 8" key="1">
    <citation type="journal article" date="2009" name="Appl. Environ. Microbiol.">
        <title>Three genomes from the phylum Acidobacteria provide insight into the lifestyles of these microorganisms in soils.</title>
        <authorList>
            <person name="Ward N.L."/>
            <person name="Challacombe J.F."/>
            <person name="Janssen P.H."/>
            <person name="Henrissat B."/>
            <person name="Coutinho P.M."/>
            <person name="Wu M."/>
            <person name="Xie G."/>
            <person name="Haft D.H."/>
            <person name="Sait M."/>
            <person name="Badger J."/>
            <person name="Barabote R.D."/>
            <person name="Bradley B."/>
            <person name="Brettin T.S."/>
            <person name="Brinkac L.M."/>
            <person name="Bruce D."/>
            <person name="Creasy T."/>
            <person name="Daugherty S.C."/>
            <person name="Davidsen T.M."/>
            <person name="DeBoy R.T."/>
            <person name="Detter J.C."/>
            <person name="Dodson R.J."/>
            <person name="Durkin A.S."/>
            <person name="Ganapathy A."/>
            <person name="Gwinn-Giglio M."/>
            <person name="Han C.S."/>
            <person name="Khouri H."/>
            <person name="Kiss H."/>
            <person name="Kothari S.P."/>
            <person name="Madupu R."/>
            <person name="Nelson K.E."/>
            <person name="Nelson W.C."/>
            <person name="Paulsen I."/>
            <person name="Penn K."/>
            <person name="Ren Q."/>
            <person name="Rosovitz M.J."/>
            <person name="Selengut J.D."/>
            <person name="Shrivastava S."/>
            <person name="Sullivan S.A."/>
            <person name="Tapia R."/>
            <person name="Thompson L.S."/>
            <person name="Watkins K.L."/>
            <person name="Yang Q."/>
            <person name="Yu C."/>
            <person name="Zafar N."/>
            <person name="Zhou L."/>
            <person name="Kuske C.R."/>
        </authorList>
    </citation>
    <scope>NUCLEOTIDE SEQUENCE [LARGE SCALE GENOMIC DNA]</scope>
    <source>
        <strain evidence="7 8">Ellin345</strain>
    </source>
</reference>
<dbReference type="NCBIfam" id="TIGR00765">
    <property type="entry name" value="yihY_not_rbn"/>
    <property type="match status" value="1"/>
</dbReference>
<dbReference type="PANTHER" id="PTHR30213">
    <property type="entry name" value="INNER MEMBRANE PROTEIN YHJD"/>
    <property type="match status" value="1"/>
</dbReference>
<keyword evidence="4 6" id="KW-1133">Transmembrane helix</keyword>
<dbReference type="GO" id="GO:0005886">
    <property type="term" value="C:plasma membrane"/>
    <property type="evidence" value="ECO:0007669"/>
    <property type="project" value="UniProtKB-SubCell"/>
</dbReference>
<evidence type="ECO:0000313" key="7">
    <source>
        <dbReference type="EMBL" id="ABF43670.1"/>
    </source>
</evidence>
<proteinExistence type="predicted"/>
<evidence type="ECO:0000256" key="6">
    <source>
        <dbReference type="SAM" id="Phobius"/>
    </source>
</evidence>
<dbReference type="EMBL" id="CP000360">
    <property type="protein sequence ID" value="ABF43670.1"/>
    <property type="molecule type" value="Genomic_DNA"/>
</dbReference>
<feature type="transmembrane region" description="Helical" evidence="6">
    <location>
        <begin position="167"/>
        <end position="196"/>
    </location>
</feature>
<dbReference type="PANTHER" id="PTHR30213:SF0">
    <property type="entry name" value="UPF0761 MEMBRANE PROTEIN YIHY"/>
    <property type="match status" value="1"/>
</dbReference>
<dbReference type="RefSeq" id="WP_011525467.1">
    <property type="nucleotide sequence ID" value="NC_008009.1"/>
</dbReference>
<dbReference type="KEGG" id="aba:Acid345_4670"/>
<keyword evidence="3 6" id="KW-0812">Transmembrane</keyword>
<name>Q1IHI0_KORVE</name>
<organism evidence="7 8">
    <name type="scientific">Koribacter versatilis (strain Ellin345)</name>
    <dbReference type="NCBI Taxonomy" id="204669"/>
    <lineage>
        <taxon>Bacteria</taxon>
        <taxon>Pseudomonadati</taxon>
        <taxon>Acidobacteriota</taxon>
        <taxon>Terriglobia</taxon>
        <taxon>Terriglobales</taxon>
        <taxon>Candidatus Korobacteraceae</taxon>
        <taxon>Candidatus Korobacter</taxon>
    </lineage>
</organism>
<gene>
    <name evidence="7" type="ordered locus">Acid345_4670</name>
</gene>
<feature type="transmembrane region" description="Helical" evidence="6">
    <location>
        <begin position="208"/>
        <end position="230"/>
    </location>
</feature>
<keyword evidence="2" id="KW-1003">Cell membrane</keyword>
<keyword evidence="8" id="KW-1185">Reference proteome</keyword>
<evidence type="ECO:0000256" key="4">
    <source>
        <dbReference type="ARBA" id="ARBA00022989"/>
    </source>
</evidence>
<feature type="transmembrane region" description="Helical" evidence="6">
    <location>
        <begin position="21"/>
        <end position="43"/>
    </location>
</feature>
<feature type="transmembrane region" description="Helical" evidence="6">
    <location>
        <begin position="242"/>
        <end position="264"/>
    </location>
</feature>
<dbReference type="Pfam" id="PF03631">
    <property type="entry name" value="Virul_fac_BrkB"/>
    <property type="match status" value="1"/>
</dbReference>
<evidence type="ECO:0000256" key="2">
    <source>
        <dbReference type="ARBA" id="ARBA00022475"/>
    </source>
</evidence>